<reference evidence="2" key="1">
    <citation type="submission" date="2018-01" db="EMBL/GenBank/DDBJ databases">
        <title>An insight into the sialome of Amazonian anophelines.</title>
        <authorList>
            <person name="Ribeiro J.M."/>
            <person name="Scarpassa V."/>
            <person name="Calvo E."/>
        </authorList>
    </citation>
    <scope>NUCLEOTIDE SEQUENCE</scope>
</reference>
<protein>
    <submittedName>
        <fullName evidence="2">Putative secreted protein</fullName>
    </submittedName>
</protein>
<evidence type="ECO:0000256" key="1">
    <source>
        <dbReference type="SAM" id="Phobius"/>
    </source>
</evidence>
<keyword evidence="1" id="KW-0472">Membrane</keyword>
<evidence type="ECO:0000313" key="2">
    <source>
        <dbReference type="EMBL" id="MBW73343.1"/>
    </source>
</evidence>
<dbReference type="AlphaFoldDB" id="A0A2M4D701"/>
<organism evidence="2">
    <name type="scientific">Anopheles darlingi</name>
    <name type="common">Mosquito</name>
    <dbReference type="NCBI Taxonomy" id="43151"/>
    <lineage>
        <taxon>Eukaryota</taxon>
        <taxon>Metazoa</taxon>
        <taxon>Ecdysozoa</taxon>
        <taxon>Arthropoda</taxon>
        <taxon>Hexapoda</taxon>
        <taxon>Insecta</taxon>
        <taxon>Pterygota</taxon>
        <taxon>Neoptera</taxon>
        <taxon>Endopterygota</taxon>
        <taxon>Diptera</taxon>
        <taxon>Nematocera</taxon>
        <taxon>Culicoidea</taxon>
        <taxon>Culicidae</taxon>
        <taxon>Anophelinae</taxon>
        <taxon>Anopheles</taxon>
    </lineage>
</organism>
<accession>A0A2M4D701</accession>
<proteinExistence type="predicted"/>
<feature type="transmembrane region" description="Helical" evidence="1">
    <location>
        <begin position="6"/>
        <end position="25"/>
    </location>
</feature>
<keyword evidence="1" id="KW-0812">Transmembrane</keyword>
<dbReference type="EMBL" id="GGFL01009165">
    <property type="protein sequence ID" value="MBW73343.1"/>
    <property type="molecule type" value="Transcribed_RNA"/>
</dbReference>
<keyword evidence="1" id="KW-1133">Transmembrane helix</keyword>
<name>A0A2M4D701_ANODA</name>
<sequence length="69" mass="7694">MLAFGFTILVAIILVVHTFLCLIGISQRIIRIFVRVRVILNILNDKPTIGRRLEAPVRVLLALPATTCP</sequence>